<dbReference type="PANTHER" id="PTHR13947">
    <property type="entry name" value="GNAT FAMILY N-ACETYLTRANSFERASE"/>
    <property type="match status" value="1"/>
</dbReference>
<dbReference type="GO" id="GO:0008080">
    <property type="term" value="F:N-acetyltransferase activity"/>
    <property type="evidence" value="ECO:0007669"/>
    <property type="project" value="InterPro"/>
</dbReference>
<evidence type="ECO:0000313" key="5">
    <source>
        <dbReference type="Proteomes" id="UP000560069"/>
    </source>
</evidence>
<evidence type="ECO:0000259" key="3">
    <source>
        <dbReference type="PROSITE" id="PS51186"/>
    </source>
</evidence>
<sequence>MPQRSNQHAGPAPARHGLAPMRIRAATEADWDRIAELTVAAYVDGGFLTAGDSYVAHLSDVATRARGSQLLVAEVSTADGPAVAASVAVTDAGGPMAEVSLPGEMEFRMLAVAPEHQGRGIARAMLRHIIDLAESRPEIQALTLCSLTSMTAAHALYRSEGFHAMPERDFYLPEKSARFPFFLRSTVQDPV</sequence>
<dbReference type="RefSeq" id="WP_179440877.1">
    <property type="nucleotide sequence ID" value="NZ_BAAALK010000008.1"/>
</dbReference>
<feature type="region of interest" description="Disordered" evidence="2">
    <location>
        <begin position="1"/>
        <end position="20"/>
    </location>
</feature>
<keyword evidence="5" id="KW-1185">Reference proteome</keyword>
<dbReference type="EMBL" id="JACCFQ010000001">
    <property type="protein sequence ID" value="NYJ15837.1"/>
    <property type="molecule type" value="Genomic_DNA"/>
</dbReference>
<keyword evidence="1" id="KW-0808">Transferase</keyword>
<dbReference type="GO" id="GO:0005840">
    <property type="term" value="C:ribosome"/>
    <property type="evidence" value="ECO:0007669"/>
    <property type="project" value="UniProtKB-KW"/>
</dbReference>
<dbReference type="SUPFAM" id="SSF55729">
    <property type="entry name" value="Acyl-CoA N-acyltransferases (Nat)"/>
    <property type="match status" value="1"/>
</dbReference>
<feature type="domain" description="N-acetyltransferase" evidence="3">
    <location>
        <begin position="21"/>
        <end position="188"/>
    </location>
</feature>
<proteinExistence type="predicted"/>
<evidence type="ECO:0000256" key="1">
    <source>
        <dbReference type="ARBA" id="ARBA00022679"/>
    </source>
</evidence>
<dbReference type="InterPro" id="IPR016181">
    <property type="entry name" value="Acyl_CoA_acyltransferase"/>
</dbReference>
<reference evidence="4 5" key="1">
    <citation type="submission" date="2020-07" db="EMBL/GenBank/DDBJ databases">
        <title>Sequencing the genomes of 1000 actinobacteria strains.</title>
        <authorList>
            <person name="Klenk H.-P."/>
        </authorList>
    </citation>
    <scope>NUCLEOTIDE SEQUENCE [LARGE SCALE GENOMIC DNA]</scope>
    <source>
        <strain evidence="4 5">DSM 15664</strain>
    </source>
</reference>
<dbReference type="InterPro" id="IPR050769">
    <property type="entry name" value="NAT_camello-type"/>
</dbReference>
<dbReference type="Proteomes" id="UP000560069">
    <property type="component" value="Unassembled WGS sequence"/>
</dbReference>
<evidence type="ECO:0000313" key="4">
    <source>
        <dbReference type="EMBL" id="NYJ15837.1"/>
    </source>
</evidence>
<dbReference type="AlphaFoldDB" id="A0A7Z0E690"/>
<keyword evidence="4" id="KW-0689">Ribosomal protein</keyword>
<dbReference type="PANTHER" id="PTHR13947:SF37">
    <property type="entry name" value="LD18367P"/>
    <property type="match status" value="1"/>
</dbReference>
<accession>A0A7Z0E690</accession>
<dbReference type="InterPro" id="IPR000182">
    <property type="entry name" value="GNAT_dom"/>
</dbReference>
<gene>
    <name evidence="4" type="ORF">HNR11_000371</name>
</gene>
<keyword evidence="4" id="KW-0687">Ribonucleoprotein</keyword>
<protein>
    <submittedName>
        <fullName evidence="4">Ribosomal protein S18 acetylase RimI-like enzyme</fullName>
    </submittedName>
</protein>
<dbReference type="Pfam" id="PF13508">
    <property type="entry name" value="Acetyltransf_7"/>
    <property type="match status" value="1"/>
</dbReference>
<dbReference type="CDD" id="cd04301">
    <property type="entry name" value="NAT_SF"/>
    <property type="match status" value="1"/>
</dbReference>
<dbReference type="Gene3D" id="3.40.630.30">
    <property type="match status" value="1"/>
</dbReference>
<name>A0A7Z0E690_9MICC</name>
<comment type="caution">
    <text evidence="4">The sequence shown here is derived from an EMBL/GenBank/DDBJ whole genome shotgun (WGS) entry which is preliminary data.</text>
</comment>
<evidence type="ECO:0000256" key="2">
    <source>
        <dbReference type="SAM" id="MobiDB-lite"/>
    </source>
</evidence>
<organism evidence="4 5">
    <name type="scientific">Nesterenkonia sandarakina</name>
    <dbReference type="NCBI Taxonomy" id="272918"/>
    <lineage>
        <taxon>Bacteria</taxon>
        <taxon>Bacillati</taxon>
        <taxon>Actinomycetota</taxon>
        <taxon>Actinomycetes</taxon>
        <taxon>Micrococcales</taxon>
        <taxon>Micrococcaceae</taxon>
        <taxon>Nesterenkonia</taxon>
    </lineage>
</organism>
<dbReference type="PROSITE" id="PS51186">
    <property type="entry name" value="GNAT"/>
    <property type="match status" value="1"/>
</dbReference>